<evidence type="ECO:0000256" key="2">
    <source>
        <dbReference type="ARBA" id="ARBA00022692"/>
    </source>
</evidence>
<evidence type="ECO:0000256" key="5">
    <source>
        <dbReference type="SAM" id="Phobius"/>
    </source>
</evidence>
<evidence type="ECO:0000256" key="3">
    <source>
        <dbReference type="ARBA" id="ARBA00022989"/>
    </source>
</evidence>
<evidence type="ECO:0000256" key="4">
    <source>
        <dbReference type="ARBA" id="ARBA00023136"/>
    </source>
</evidence>
<keyword evidence="4 5" id="KW-0472">Membrane</keyword>
<feature type="transmembrane region" description="Helical" evidence="5">
    <location>
        <begin position="7"/>
        <end position="24"/>
    </location>
</feature>
<proteinExistence type="predicted"/>
<reference evidence="6 7" key="1">
    <citation type="submission" date="2024-02" db="EMBL/GenBank/DDBJ databases">
        <title>Haloferula sargassicola NBRC 104335.</title>
        <authorList>
            <person name="Ichikawa N."/>
            <person name="Katano-Makiyama Y."/>
            <person name="Hidaka K."/>
        </authorList>
    </citation>
    <scope>NUCLEOTIDE SEQUENCE [LARGE SCALE GENOMIC DNA]</scope>
    <source>
        <strain evidence="6 7">NBRC 104335</strain>
    </source>
</reference>
<dbReference type="InterPro" id="IPR037294">
    <property type="entry name" value="ABC_BtuC-like"/>
</dbReference>
<comment type="caution">
    <text evidence="6">The sequence shown here is derived from an EMBL/GenBank/DDBJ whole genome shotgun (WGS) entry which is preliminary data.</text>
</comment>
<keyword evidence="3 5" id="KW-1133">Transmembrane helix</keyword>
<organism evidence="6 7">
    <name type="scientific">Haloferula sargassicola</name>
    <dbReference type="NCBI Taxonomy" id="490096"/>
    <lineage>
        <taxon>Bacteria</taxon>
        <taxon>Pseudomonadati</taxon>
        <taxon>Verrucomicrobiota</taxon>
        <taxon>Verrucomicrobiia</taxon>
        <taxon>Verrucomicrobiales</taxon>
        <taxon>Verrucomicrobiaceae</taxon>
        <taxon>Haloferula</taxon>
    </lineage>
</organism>
<dbReference type="SUPFAM" id="SSF81345">
    <property type="entry name" value="ABC transporter involved in vitamin B12 uptake, BtuC"/>
    <property type="match status" value="1"/>
</dbReference>
<gene>
    <name evidence="6" type="ORF">Hsar01_02412</name>
</gene>
<keyword evidence="7" id="KW-1185">Reference proteome</keyword>
<keyword evidence="2 5" id="KW-0812">Transmembrane</keyword>
<protein>
    <submittedName>
        <fullName evidence="6">Uncharacterized protein</fullName>
    </submittedName>
</protein>
<sequence length="122" mass="13098">MKTRQYFLTATASALVGAAVYFLLDDRLVTPGVAAVSAAAFLAVFVLLVGLFDRLATRWCRVFAGPVLLFVALCHGVQDGGRWLALSIVWAGVLYGTLEALAMLKEHGLVTDRLRQVPGPGH</sequence>
<comment type="subcellular location">
    <subcellularLocation>
        <location evidence="1">Membrane</location>
        <topology evidence="1">Multi-pass membrane protein</topology>
    </subcellularLocation>
</comment>
<dbReference type="RefSeq" id="WP_353567303.1">
    <property type="nucleotide sequence ID" value="NZ_BAABRI010000012.1"/>
</dbReference>
<feature type="transmembrane region" description="Helical" evidence="5">
    <location>
        <begin position="84"/>
        <end position="104"/>
    </location>
</feature>
<dbReference type="Proteomes" id="UP001476282">
    <property type="component" value="Unassembled WGS sequence"/>
</dbReference>
<feature type="transmembrane region" description="Helical" evidence="5">
    <location>
        <begin position="59"/>
        <end position="78"/>
    </location>
</feature>
<name>A0ABP9UTL5_9BACT</name>
<evidence type="ECO:0000313" key="7">
    <source>
        <dbReference type="Proteomes" id="UP001476282"/>
    </source>
</evidence>
<evidence type="ECO:0000313" key="6">
    <source>
        <dbReference type="EMBL" id="GAA5483183.1"/>
    </source>
</evidence>
<dbReference type="EMBL" id="BAABRI010000012">
    <property type="protein sequence ID" value="GAA5483183.1"/>
    <property type="molecule type" value="Genomic_DNA"/>
</dbReference>
<evidence type="ECO:0000256" key="1">
    <source>
        <dbReference type="ARBA" id="ARBA00004141"/>
    </source>
</evidence>
<feature type="transmembrane region" description="Helical" evidence="5">
    <location>
        <begin position="30"/>
        <end position="52"/>
    </location>
</feature>
<accession>A0ABP9UTL5</accession>